<dbReference type="KEGG" id="vg:65130466"/>
<reference evidence="2 3" key="1">
    <citation type="submission" date="2020-07" db="EMBL/GenBank/DDBJ databases">
        <title>Taxonomic proposal: Crassvirales, a new order of highly abundant and diverse bacterial viruses.</title>
        <authorList>
            <person name="Shkoporov A.N."/>
            <person name="Stockdale S.R."/>
            <person name="Guerin E."/>
            <person name="Ross R.P."/>
            <person name="Hill C."/>
        </authorList>
    </citation>
    <scope>NUCLEOTIDE SEQUENCE [LARGE SCALE GENOMIC DNA]</scope>
</reference>
<protein>
    <submittedName>
        <fullName evidence="2">Uncharacterized protein</fullName>
    </submittedName>
</protein>
<dbReference type="Proteomes" id="UP000593898">
    <property type="component" value="Segment"/>
</dbReference>
<evidence type="ECO:0000256" key="1">
    <source>
        <dbReference type="SAM" id="MobiDB-lite"/>
    </source>
</evidence>
<organism evidence="2 3">
    <name type="scientific">uncultured phage cr271_1</name>
    <dbReference type="NCBI Taxonomy" id="2772078"/>
    <lineage>
        <taxon>Viruses</taxon>
        <taxon>Duplodnaviria</taxon>
        <taxon>Heunggongvirae</taxon>
        <taxon>Uroviricota</taxon>
        <taxon>Caudoviricetes</taxon>
        <taxon>Crassvirales</taxon>
        <taxon>Intestiviridae</taxon>
        <taxon>Obtuvirinae</taxon>
        <taxon>Hacihdavirus</taxon>
        <taxon>Hacihdavirus animalis</taxon>
    </lineage>
</organism>
<keyword evidence="3" id="KW-1185">Reference proteome</keyword>
<sequence>MFKTRKSLATTKGKDTSHRAKPLVAGAGYMGGRKPYQNGRKVSK</sequence>
<dbReference type="RefSeq" id="YP_010112008.1">
    <property type="nucleotide sequence ID" value="NC_055887.1"/>
</dbReference>
<name>A0A7M1S320_9CAUD</name>
<evidence type="ECO:0000313" key="2">
    <source>
        <dbReference type="EMBL" id="QOR59850.1"/>
    </source>
</evidence>
<feature type="region of interest" description="Disordered" evidence="1">
    <location>
        <begin position="1"/>
        <end position="44"/>
    </location>
</feature>
<accession>A0A7M1S320</accession>
<dbReference type="EMBL" id="MT774394">
    <property type="protein sequence ID" value="QOR59850.1"/>
    <property type="molecule type" value="Genomic_DNA"/>
</dbReference>
<evidence type="ECO:0000313" key="3">
    <source>
        <dbReference type="Proteomes" id="UP000593898"/>
    </source>
</evidence>
<proteinExistence type="predicted"/>
<dbReference type="GeneID" id="65130466"/>